<evidence type="ECO:0000313" key="1">
    <source>
        <dbReference type="EMBL" id="KKZ10637.1"/>
    </source>
</evidence>
<gene>
    <name evidence="1" type="ORF">TH68_10140</name>
</gene>
<reference evidence="1 2" key="1">
    <citation type="submission" date="2015-01" db="EMBL/GenBank/DDBJ databases">
        <title>Lifestyle Evolution in Cyanobacterial Symbionts of Sponges.</title>
        <authorList>
            <person name="Burgsdorf I."/>
            <person name="Slaby B.M."/>
            <person name="Handley K.M."/>
            <person name="Haber M."/>
            <person name="Blom J."/>
            <person name="Marshall C.W."/>
            <person name="Gilbert J.A."/>
            <person name="Hentschel U."/>
            <person name="Steindler L."/>
        </authorList>
    </citation>
    <scope>NUCLEOTIDE SEQUENCE [LARGE SCALE GENOMIC DNA]</scope>
    <source>
        <strain evidence="1">142</strain>
    </source>
</reference>
<dbReference type="Proteomes" id="UP000035054">
    <property type="component" value="Unassembled WGS sequence"/>
</dbReference>
<evidence type="ECO:0000313" key="2">
    <source>
        <dbReference type="Proteomes" id="UP000035054"/>
    </source>
</evidence>
<evidence type="ECO:0008006" key="3">
    <source>
        <dbReference type="Google" id="ProtNLM"/>
    </source>
</evidence>
<dbReference type="InterPro" id="IPR019117">
    <property type="entry name" value="CRISPR-assoc_protein_Cmr3"/>
</dbReference>
<accession>A0A6N3X6E5</accession>
<proteinExistence type="predicted"/>
<sequence>MIGIQLGPVDSWFFRDGTPFTAGSTPQDSVNSLFPPYPPTIVGALRVALALDRGWNGRGRWPSQLNAVLGNGPEDLGKLSFDGPFLIQDQKPLFRVPRHLLGSIESQGWIPGNLLRPGLPVNCDLGDGVELPEMPSTDGEPANLKPVADQWLTQDGMNAVLRGHMPDRSHVVPSKCLWSPEARTGLERNEHRTAKESRLYSTWHVRPHTSVSLGARISGLPPTWSPPRRLVTLGGESRLAECKPWDVEAELKLMMPLDVIAAKERLTLVALSPLDVGEEVVLGRRPLEICGVPGLGALDVVSACLQRPQRIGGWDSLRRCPLPLRSILPPGSVLFCRLSEPPSIKMRSSCNMAHVGSRQEWGFGLVALGLWPNDCEVQK</sequence>
<dbReference type="EMBL" id="JXUO01000310">
    <property type="protein sequence ID" value="KKZ10637.1"/>
    <property type="molecule type" value="Genomic_DNA"/>
</dbReference>
<dbReference type="Pfam" id="PF09700">
    <property type="entry name" value="Cas_Cmr3"/>
    <property type="match status" value="1"/>
</dbReference>
<comment type="caution">
    <text evidence="1">The sequence shown here is derived from an EMBL/GenBank/DDBJ whole genome shotgun (WGS) entry which is preliminary data.</text>
</comment>
<dbReference type="Gene3D" id="3.30.70.2940">
    <property type="match status" value="1"/>
</dbReference>
<dbReference type="Gene3D" id="2.60.40.4350">
    <property type="match status" value="1"/>
</dbReference>
<organism evidence="1 2">
    <name type="scientific">Candidatus Synechococcus spongiarum 142</name>
    <dbReference type="NCBI Taxonomy" id="1608213"/>
    <lineage>
        <taxon>Bacteria</taxon>
        <taxon>Bacillati</taxon>
        <taxon>Cyanobacteriota</taxon>
        <taxon>Cyanophyceae</taxon>
        <taxon>Synechococcales</taxon>
        <taxon>Synechococcaceae</taxon>
        <taxon>Synechococcus</taxon>
    </lineage>
</organism>
<dbReference type="AlphaFoldDB" id="A0A6N3X6E5"/>
<protein>
    <recommendedName>
        <fullName evidence="3">CRISPR-associated protein Cmr3</fullName>
    </recommendedName>
</protein>
<name>A0A6N3X6E5_9SYNE</name>